<comment type="caution">
    <text evidence="1">The sequence shown here is derived from an EMBL/GenBank/DDBJ whole genome shotgun (WGS) entry which is preliminary data.</text>
</comment>
<protein>
    <submittedName>
        <fullName evidence="1">Uncharacterized protein</fullName>
    </submittedName>
</protein>
<name>A0ACB7F5X3_NIBAL</name>
<proteinExistence type="predicted"/>
<evidence type="ECO:0000313" key="1">
    <source>
        <dbReference type="EMBL" id="KAG8009420.1"/>
    </source>
</evidence>
<dbReference type="Proteomes" id="UP000805704">
    <property type="component" value="Chromosome 17"/>
</dbReference>
<dbReference type="EMBL" id="CM024805">
    <property type="protein sequence ID" value="KAG8009420.1"/>
    <property type="molecule type" value="Genomic_DNA"/>
</dbReference>
<accession>A0ACB7F5X3</accession>
<keyword evidence="2" id="KW-1185">Reference proteome</keyword>
<organism evidence="1 2">
    <name type="scientific">Nibea albiflora</name>
    <name type="common">Yellow drum</name>
    <name type="synonym">Corvina albiflora</name>
    <dbReference type="NCBI Taxonomy" id="240163"/>
    <lineage>
        <taxon>Eukaryota</taxon>
        <taxon>Metazoa</taxon>
        <taxon>Chordata</taxon>
        <taxon>Craniata</taxon>
        <taxon>Vertebrata</taxon>
        <taxon>Euteleostomi</taxon>
        <taxon>Actinopterygii</taxon>
        <taxon>Neopterygii</taxon>
        <taxon>Teleostei</taxon>
        <taxon>Neoteleostei</taxon>
        <taxon>Acanthomorphata</taxon>
        <taxon>Eupercaria</taxon>
        <taxon>Sciaenidae</taxon>
        <taxon>Nibea</taxon>
    </lineage>
</organism>
<feature type="non-terminal residue" evidence="1">
    <location>
        <position position="1"/>
    </location>
</feature>
<evidence type="ECO:0000313" key="2">
    <source>
        <dbReference type="Proteomes" id="UP000805704"/>
    </source>
</evidence>
<reference evidence="1" key="1">
    <citation type="submission" date="2020-04" db="EMBL/GenBank/DDBJ databases">
        <title>A chromosome-scale assembly and high-density genetic map of the yellow drum (Nibea albiflora) genome.</title>
        <authorList>
            <person name="Xu D."/>
            <person name="Zhang W."/>
            <person name="Chen R."/>
            <person name="Tan P."/>
            <person name="Wang L."/>
            <person name="Song H."/>
            <person name="Tian L."/>
            <person name="Zhu Q."/>
            <person name="Wang B."/>
        </authorList>
    </citation>
    <scope>NUCLEOTIDE SEQUENCE</scope>
    <source>
        <strain evidence="1">ZJHYS-2018</strain>
    </source>
</reference>
<gene>
    <name evidence="1" type="ORF">GBF38_017698</name>
</gene>
<sequence length="75" mass="8877">LLHKWWSTGQQKRAEKDAVEEANKKRRLQGGRVERKGEERRGEERRGEERRGEERRGEERKGMINDDCREDGQGG</sequence>